<sequence>MTDILDSYPEYGMTTKLDELRAVEYSYLDEQCHVYMDYTGSGLAARAQYRAHAARLECTTFGNPHSINPTSQSATDLVEQTRKRVLAHFNASPEEYSVIFTANATGAARLVGEAYPFRRRSRLVLTSDNHNSVNGLREFARRANCRTHYVPIRAPDMRIDTATIAKALPVSKCSLFVRASGSRAGLFAYPAQSNFSGVQHPLGWVSLAQKRGYDVLLDAAAYLPTGTLDLSALKPEFVTVSWYKLFGFPTGVGCLIARRDALARLVRPWFSGGTIVAATVGIPWHMMVPDEGAFEDGTVNFLSIPDVHFGLDWLTGVGMELVRTRVRSLTGWFIDRLAMLRHSDDTPMAAIYGPTSLKSRGGTVSFNLLDAAGKVVDERIVAMESAAARISLRTGCFCNPGAGEVAFGIDTDALPPLGHPSFDEFLRIMNLPSAGAVRVSFGVASTAADVDYFFAFVENTYRDRVTTSDGLALRTGC</sequence>
<dbReference type="InterPro" id="IPR015421">
    <property type="entry name" value="PyrdxlP-dep_Trfase_major"/>
</dbReference>
<dbReference type="PANTHER" id="PTHR14237">
    <property type="entry name" value="MOLYBDOPTERIN COFACTOR SULFURASE MOSC"/>
    <property type="match status" value="1"/>
</dbReference>
<evidence type="ECO:0000259" key="1">
    <source>
        <dbReference type="Pfam" id="PF00266"/>
    </source>
</evidence>
<dbReference type="OrthoDB" id="10264306at2759"/>
<dbReference type="AlphaFoldDB" id="A0A0L0MYT3"/>
<dbReference type="Gene3D" id="3.40.640.10">
    <property type="entry name" value="Type I PLP-dependent aspartate aminotransferase-like (Major domain)"/>
    <property type="match status" value="1"/>
</dbReference>
<evidence type="ECO:0000313" key="3">
    <source>
        <dbReference type="Proteomes" id="UP000036947"/>
    </source>
</evidence>
<dbReference type="InterPro" id="IPR015424">
    <property type="entry name" value="PyrdxlP-dep_Trfase"/>
</dbReference>
<evidence type="ECO:0000313" key="2">
    <source>
        <dbReference type="EMBL" id="KND87028.1"/>
    </source>
</evidence>
<accession>A0A0L0MYT3</accession>
<dbReference type="PANTHER" id="PTHR14237:SF19">
    <property type="entry name" value="MITOCHONDRIAL AMIDOXIME REDUCING COMPONENT 1"/>
    <property type="match status" value="1"/>
</dbReference>
<dbReference type="InterPro" id="IPR000192">
    <property type="entry name" value="Aminotrans_V_dom"/>
</dbReference>
<feature type="domain" description="Aminotransferase class V" evidence="1">
    <location>
        <begin position="60"/>
        <end position="453"/>
    </location>
</feature>
<dbReference type="STRING" id="1163406.A0A0L0MYT3"/>
<dbReference type="Gene3D" id="3.90.1150.10">
    <property type="entry name" value="Aspartate Aminotransferase, domain 1"/>
    <property type="match status" value="1"/>
</dbReference>
<dbReference type="InterPro" id="IPR015422">
    <property type="entry name" value="PyrdxlP-dep_Trfase_small"/>
</dbReference>
<organism evidence="2 3">
    <name type="scientific">Tolypocladium ophioglossoides (strain CBS 100239)</name>
    <name type="common">Snaketongue truffleclub</name>
    <name type="synonym">Elaphocordyceps ophioglossoides</name>
    <dbReference type="NCBI Taxonomy" id="1163406"/>
    <lineage>
        <taxon>Eukaryota</taxon>
        <taxon>Fungi</taxon>
        <taxon>Dikarya</taxon>
        <taxon>Ascomycota</taxon>
        <taxon>Pezizomycotina</taxon>
        <taxon>Sordariomycetes</taxon>
        <taxon>Hypocreomycetidae</taxon>
        <taxon>Hypocreales</taxon>
        <taxon>Ophiocordycipitaceae</taxon>
        <taxon>Tolypocladium</taxon>
    </lineage>
</organism>
<comment type="caution">
    <text evidence="2">The sequence shown here is derived from an EMBL/GenBank/DDBJ whole genome shotgun (WGS) entry which is preliminary data.</text>
</comment>
<name>A0A0L0MYT3_TOLOC</name>
<dbReference type="EMBL" id="LFRF01000043">
    <property type="protein sequence ID" value="KND87028.1"/>
    <property type="molecule type" value="Genomic_DNA"/>
</dbReference>
<protein>
    <submittedName>
        <fullName evidence="2">Molybdenum cofactor sulfurase</fullName>
    </submittedName>
</protein>
<proteinExistence type="predicted"/>
<dbReference type="Pfam" id="PF00266">
    <property type="entry name" value="Aminotran_5"/>
    <property type="match status" value="1"/>
</dbReference>
<gene>
    <name evidence="2" type="ORF">TOPH_08324</name>
</gene>
<keyword evidence="3" id="KW-1185">Reference proteome</keyword>
<reference evidence="2 3" key="1">
    <citation type="journal article" date="2015" name="BMC Genomics">
        <title>The genome of the truffle-parasite Tolypocladium ophioglossoides and the evolution of antifungal peptaibiotics.</title>
        <authorList>
            <person name="Quandt C.A."/>
            <person name="Bushley K.E."/>
            <person name="Spatafora J.W."/>
        </authorList>
    </citation>
    <scope>NUCLEOTIDE SEQUENCE [LARGE SCALE GENOMIC DNA]</scope>
    <source>
        <strain evidence="2 3">CBS 100239</strain>
    </source>
</reference>
<dbReference type="Proteomes" id="UP000036947">
    <property type="component" value="Unassembled WGS sequence"/>
</dbReference>
<dbReference type="SUPFAM" id="SSF53383">
    <property type="entry name" value="PLP-dependent transferases"/>
    <property type="match status" value="1"/>
</dbReference>